<comment type="caution">
    <text evidence="2">The sequence shown here is derived from an EMBL/GenBank/DDBJ whole genome shotgun (WGS) entry which is preliminary data.</text>
</comment>
<keyword evidence="1" id="KW-0812">Transmembrane</keyword>
<sequence length="136" mass="15647">MSSDIIKNSSKIILFFLIPLINRRLAHFVLVCLALKRFFPLQDSDMDLTLDFRRHNFVLLESSSVEKDLGIVMDKKLSLCQHCVRVAKKVSVILECIRKSIASRSREVILPFYSALLGPNLDCCAQFWTPRETWSS</sequence>
<dbReference type="OrthoDB" id="276744at2759"/>
<evidence type="ECO:0000256" key="1">
    <source>
        <dbReference type="SAM" id="Phobius"/>
    </source>
</evidence>
<dbReference type="EMBL" id="SWJQ01001039">
    <property type="protein sequence ID" value="TRZ09569.1"/>
    <property type="molecule type" value="Genomic_DNA"/>
</dbReference>
<proteinExistence type="predicted"/>
<evidence type="ECO:0000313" key="2">
    <source>
        <dbReference type="EMBL" id="TRZ09569.1"/>
    </source>
</evidence>
<keyword evidence="1" id="KW-0472">Membrane</keyword>
<gene>
    <name evidence="2" type="ORF">HGM15179_017538</name>
</gene>
<dbReference type="AlphaFoldDB" id="A0A8K1G0M1"/>
<name>A0A8K1G0M1_9PASS</name>
<protein>
    <submittedName>
        <fullName evidence="2">Uncharacterized protein</fullName>
    </submittedName>
</protein>
<dbReference type="Proteomes" id="UP000796761">
    <property type="component" value="Unassembled WGS sequence"/>
</dbReference>
<keyword evidence="3" id="KW-1185">Reference proteome</keyword>
<evidence type="ECO:0000313" key="3">
    <source>
        <dbReference type="Proteomes" id="UP000796761"/>
    </source>
</evidence>
<keyword evidence="1" id="KW-1133">Transmembrane helix</keyword>
<accession>A0A8K1G0M1</accession>
<reference evidence="2" key="1">
    <citation type="submission" date="2019-04" db="EMBL/GenBank/DDBJ databases">
        <title>Genome assembly of Zosterops borbonicus 15179.</title>
        <authorList>
            <person name="Leroy T."/>
            <person name="Anselmetti Y."/>
            <person name="Tilak M.-K."/>
            <person name="Nabholz B."/>
        </authorList>
    </citation>
    <scope>NUCLEOTIDE SEQUENCE</scope>
    <source>
        <strain evidence="2">HGM_15179</strain>
        <tissue evidence="2">Muscle</tissue>
    </source>
</reference>
<organism evidence="2 3">
    <name type="scientific">Zosterops borbonicus</name>
    <dbReference type="NCBI Taxonomy" id="364589"/>
    <lineage>
        <taxon>Eukaryota</taxon>
        <taxon>Metazoa</taxon>
        <taxon>Chordata</taxon>
        <taxon>Craniata</taxon>
        <taxon>Vertebrata</taxon>
        <taxon>Euteleostomi</taxon>
        <taxon>Archelosauria</taxon>
        <taxon>Archosauria</taxon>
        <taxon>Dinosauria</taxon>
        <taxon>Saurischia</taxon>
        <taxon>Theropoda</taxon>
        <taxon>Coelurosauria</taxon>
        <taxon>Aves</taxon>
        <taxon>Neognathae</taxon>
        <taxon>Neoaves</taxon>
        <taxon>Telluraves</taxon>
        <taxon>Australaves</taxon>
        <taxon>Passeriformes</taxon>
        <taxon>Sylvioidea</taxon>
        <taxon>Zosteropidae</taxon>
        <taxon>Zosterops</taxon>
    </lineage>
</organism>
<dbReference type="PANTHER" id="PTHR33332">
    <property type="entry name" value="REVERSE TRANSCRIPTASE DOMAIN-CONTAINING PROTEIN"/>
    <property type="match status" value="1"/>
</dbReference>
<feature type="transmembrane region" description="Helical" evidence="1">
    <location>
        <begin position="12"/>
        <end position="35"/>
    </location>
</feature>